<keyword evidence="2" id="KW-1185">Reference proteome</keyword>
<protein>
    <submittedName>
        <fullName evidence="1">Uncharacterized protein</fullName>
    </submittedName>
</protein>
<evidence type="ECO:0000313" key="2">
    <source>
        <dbReference type="Proteomes" id="UP001054252"/>
    </source>
</evidence>
<reference evidence="1 2" key="1">
    <citation type="journal article" date="2021" name="Commun. Biol.">
        <title>The genome of Shorea leprosula (Dipterocarpaceae) highlights the ecological relevance of drought in aseasonal tropical rainforests.</title>
        <authorList>
            <person name="Ng K.K.S."/>
            <person name="Kobayashi M.J."/>
            <person name="Fawcett J.A."/>
            <person name="Hatakeyama M."/>
            <person name="Paape T."/>
            <person name="Ng C.H."/>
            <person name="Ang C.C."/>
            <person name="Tnah L.H."/>
            <person name="Lee C.T."/>
            <person name="Nishiyama T."/>
            <person name="Sese J."/>
            <person name="O'Brien M.J."/>
            <person name="Copetti D."/>
            <person name="Mohd Noor M.I."/>
            <person name="Ong R.C."/>
            <person name="Putra M."/>
            <person name="Sireger I.Z."/>
            <person name="Indrioko S."/>
            <person name="Kosugi Y."/>
            <person name="Izuno A."/>
            <person name="Isagi Y."/>
            <person name="Lee S.L."/>
            <person name="Shimizu K.K."/>
        </authorList>
    </citation>
    <scope>NUCLEOTIDE SEQUENCE [LARGE SCALE GENOMIC DNA]</scope>
    <source>
        <strain evidence="1">214</strain>
    </source>
</reference>
<comment type="caution">
    <text evidence="1">The sequence shown here is derived from an EMBL/GenBank/DDBJ whole genome shotgun (WGS) entry which is preliminary data.</text>
</comment>
<organism evidence="1 2">
    <name type="scientific">Rubroshorea leprosula</name>
    <dbReference type="NCBI Taxonomy" id="152421"/>
    <lineage>
        <taxon>Eukaryota</taxon>
        <taxon>Viridiplantae</taxon>
        <taxon>Streptophyta</taxon>
        <taxon>Embryophyta</taxon>
        <taxon>Tracheophyta</taxon>
        <taxon>Spermatophyta</taxon>
        <taxon>Magnoliopsida</taxon>
        <taxon>eudicotyledons</taxon>
        <taxon>Gunneridae</taxon>
        <taxon>Pentapetalae</taxon>
        <taxon>rosids</taxon>
        <taxon>malvids</taxon>
        <taxon>Malvales</taxon>
        <taxon>Dipterocarpaceae</taxon>
        <taxon>Rubroshorea</taxon>
    </lineage>
</organism>
<name>A0AAV5L3Q5_9ROSI</name>
<accession>A0AAV5L3Q5</accession>
<proteinExistence type="predicted"/>
<sequence length="141" mass="15882">MKLARNSCLCYYLGHKGPHGPRFLKYIALIQSRFRLMDWTGYERLTSDMKKSTEKYTAAVIRRGARWVALASALIASCHSLNSMLKFSICFGFSGNSQSRSIPTKPRFRATSKALGFNKLNIISFVWTLACGFDGASKNRL</sequence>
<dbReference type="AlphaFoldDB" id="A0AAV5L3Q5"/>
<evidence type="ECO:0000313" key="1">
    <source>
        <dbReference type="EMBL" id="GKV31784.1"/>
    </source>
</evidence>
<gene>
    <name evidence="1" type="ORF">SLEP1_g40449</name>
</gene>
<dbReference type="EMBL" id="BPVZ01000092">
    <property type="protein sequence ID" value="GKV31784.1"/>
    <property type="molecule type" value="Genomic_DNA"/>
</dbReference>
<dbReference type="Proteomes" id="UP001054252">
    <property type="component" value="Unassembled WGS sequence"/>
</dbReference>